<keyword evidence="3" id="KW-1185">Reference proteome</keyword>
<evidence type="ECO:0000256" key="1">
    <source>
        <dbReference type="SAM" id="MobiDB-lite"/>
    </source>
</evidence>
<dbReference type="EMBL" id="DF973278">
    <property type="protein sequence ID" value="GAU23838.1"/>
    <property type="molecule type" value="Genomic_DNA"/>
</dbReference>
<sequence>MIQLVRQRIIYPLMACSERGDGLGAGEGGGRDIGSAVGCGGCSDGISGHISFGGEDRGGGIGFWILIGYKTTRVNVSDDIGGDVGGEGGGGEGRGWGGNWDIGGSGGGDMGGGVEIGS</sequence>
<name>A0A2Z6LZT1_TRISU</name>
<organism evidence="2 3">
    <name type="scientific">Trifolium subterraneum</name>
    <name type="common">Subterranean clover</name>
    <dbReference type="NCBI Taxonomy" id="3900"/>
    <lineage>
        <taxon>Eukaryota</taxon>
        <taxon>Viridiplantae</taxon>
        <taxon>Streptophyta</taxon>
        <taxon>Embryophyta</taxon>
        <taxon>Tracheophyta</taxon>
        <taxon>Spermatophyta</taxon>
        <taxon>Magnoliopsida</taxon>
        <taxon>eudicotyledons</taxon>
        <taxon>Gunneridae</taxon>
        <taxon>Pentapetalae</taxon>
        <taxon>rosids</taxon>
        <taxon>fabids</taxon>
        <taxon>Fabales</taxon>
        <taxon>Fabaceae</taxon>
        <taxon>Papilionoideae</taxon>
        <taxon>50 kb inversion clade</taxon>
        <taxon>NPAAA clade</taxon>
        <taxon>Hologalegina</taxon>
        <taxon>IRL clade</taxon>
        <taxon>Trifolieae</taxon>
        <taxon>Trifolium</taxon>
    </lineage>
</organism>
<protein>
    <submittedName>
        <fullName evidence="2">Uncharacterized protein</fullName>
    </submittedName>
</protein>
<evidence type="ECO:0000313" key="2">
    <source>
        <dbReference type="EMBL" id="GAU23838.1"/>
    </source>
</evidence>
<reference evidence="3" key="1">
    <citation type="journal article" date="2017" name="Front. Plant Sci.">
        <title>Climate Clever Clovers: New Paradigm to Reduce the Environmental Footprint of Ruminants by Breeding Low Methanogenic Forages Utilizing Haplotype Variation.</title>
        <authorList>
            <person name="Kaur P."/>
            <person name="Appels R."/>
            <person name="Bayer P.E."/>
            <person name="Keeble-Gagnere G."/>
            <person name="Wang J."/>
            <person name="Hirakawa H."/>
            <person name="Shirasawa K."/>
            <person name="Vercoe P."/>
            <person name="Stefanova K."/>
            <person name="Durmic Z."/>
            <person name="Nichols P."/>
            <person name="Revell C."/>
            <person name="Isobe S.N."/>
            <person name="Edwards D."/>
            <person name="Erskine W."/>
        </authorList>
    </citation>
    <scope>NUCLEOTIDE SEQUENCE [LARGE SCALE GENOMIC DNA]</scope>
    <source>
        <strain evidence="3">cv. Daliak</strain>
    </source>
</reference>
<dbReference type="Proteomes" id="UP000242715">
    <property type="component" value="Unassembled WGS sequence"/>
</dbReference>
<feature type="region of interest" description="Disordered" evidence="1">
    <location>
        <begin position="83"/>
        <end position="118"/>
    </location>
</feature>
<gene>
    <name evidence="2" type="ORF">TSUD_380000</name>
</gene>
<proteinExistence type="predicted"/>
<dbReference type="AlphaFoldDB" id="A0A2Z6LZT1"/>
<evidence type="ECO:0000313" key="3">
    <source>
        <dbReference type="Proteomes" id="UP000242715"/>
    </source>
</evidence>
<accession>A0A2Z6LZT1</accession>